<reference evidence="2" key="1">
    <citation type="journal article" date="2020" name="Stud. Mycol.">
        <title>101 Dothideomycetes genomes: a test case for predicting lifestyles and emergence of pathogens.</title>
        <authorList>
            <person name="Haridas S."/>
            <person name="Albert R."/>
            <person name="Binder M."/>
            <person name="Bloem J."/>
            <person name="Labutti K."/>
            <person name="Salamov A."/>
            <person name="Andreopoulos B."/>
            <person name="Baker S."/>
            <person name="Barry K."/>
            <person name="Bills G."/>
            <person name="Bluhm B."/>
            <person name="Cannon C."/>
            <person name="Castanera R."/>
            <person name="Culley D."/>
            <person name="Daum C."/>
            <person name="Ezra D."/>
            <person name="Gonzalez J."/>
            <person name="Henrissat B."/>
            <person name="Kuo A."/>
            <person name="Liang C."/>
            <person name="Lipzen A."/>
            <person name="Lutzoni F."/>
            <person name="Magnuson J."/>
            <person name="Mondo S."/>
            <person name="Nolan M."/>
            <person name="Ohm R."/>
            <person name="Pangilinan J."/>
            <person name="Park H.-J."/>
            <person name="Ramirez L."/>
            <person name="Alfaro M."/>
            <person name="Sun H."/>
            <person name="Tritt A."/>
            <person name="Yoshinaga Y."/>
            <person name="Zwiers L.-H."/>
            <person name="Turgeon B."/>
            <person name="Goodwin S."/>
            <person name="Spatafora J."/>
            <person name="Crous P."/>
            <person name="Grigoriev I."/>
        </authorList>
    </citation>
    <scope>NUCLEOTIDE SEQUENCE</scope>
    <source>
        <strain evidence="2">CBS 627.86</strain>
    </source>
</reference>
<evidence type="ECO:0000256" key="1">
    <source>
        <dbReference type="SAM" id="SignalP"/>
    </source>
</evidence>
<organism evidence="2 3">
    <name type="scientific">Lophiotrema nucula</name>
    <dbReference type="NCBI Taxonomy" id="690887"/>
    <lineage>
        <taxon>Eukaryota</taxon>
        <taxon>Fungi</taxon>
        <taxon>Dikarya</taxon>
        <taxon>Ascomycota</taxon>
        <taxon>Pezizomycotina</taxon>
        <taxon>Dothideomycetes</taxon>
        <taxon>Pleosporomycetidae</taxon>
        <taxon>Pleosporales</taxon>
        <taxon>Lophiotremataceae</taxon>
        <taxon>Lophiotrema</taxon>
    </lineage>
</organism>
<feature type="signal peptide" evidence="1">
    <location>
        <begin position="1"/>
        <end position="19"/>
    </location>
</feature>
<name>A0A6A5YTF5_9PLEO</name>
<evidence type="ECO:0000313" key="2">
    <source>
        <dbReference type="EMBL" id="KAF2110469.1"/>
    </source>
</evidence>
<proteinExistence type="predicted"/>
<feature type="chain" id="PRO_5025393929" evidence="1">
    <location>
        <begin position="20"/>
        <end position="120"/>
    </location>
</feature>
<sequence>MLVPKSLFATLPLITGALAGVFVQGFNDPGSCNQGIGGTTITGNGNCVGFNTPYTAIQVAGGGSDSCFLQLYHEAGCQESINSNIGPINNPNLGGCIGPFDINGSSKKTVKSGRLLNCPT</sequence>
<dbReference type="EMBL" id="ML977338">
    <property type="protein sequence ID" value="KAF2110469.1"/>
    <property type="molecule type" value="Genomic_DNA"/>
</dbReference>
<dbReference type="OrthoDB" id="5411153at2759"/>
<gene>
    <name evidence="2" type="ORF">BDV96DRAFT_604039</name>
</gene>
<protein>
    <submittedName>
        <fullName evidence="2">Uncharacterized protein</fullName>
    </submittedName>
</protein>
<dbReference type="AlphaFoldDB" id="A0A6A5YTF5"/>
<dbReference type="Proteomes" id="UP000799770">
    <property type="component" value="Unassembled WGS sequence"/>
</dbReference>
<accession>A0A6A5YTF5</accession>
<evidence type="ECO:0000313" key="3">
    <source>
        <dbReference type="Proteomes" id="UP000799770"/>
    </source>
</evidence>
<keyword evidence="1" id="KW-0732">Signal</keyword>
<keyword evidence="3" id="KW-1185">Reference proteome</keyword>